<keyword evidence="2" id="KW-0238">DNA-binding</keyword>
<feature type="domain" description="HTH crp-type" evidence="5">
    <location>
        <begin position="148"/>
        <end position="213"/>
    </location>
</feature>
<dbReference type="AlphaFoldDB" id="A0A229UQA8"/>
<dbReference type="Proteomes" id="UP000215509">
    <property type="component" value="Unassembled WGS sequence"/>
</dbReference>
<dbReference type="SMART" id="SM00419">
    <property type="entry name" value="HTH_CRP"/>
    <property type="match status" value="1"/>
</dbReference>
<dbReference type="CDD" id="cd00038">
    <property type="entry name" value="CAP_ED"/>
    <property type="match status" value="1"/>
</dbReference>
<dbReference type="SUPFAM" id="SSF46785">
    <property type="entry name" value="Winged helix' DNA-binding domain"/>
    <property type="match status" value="1"/>
</dbReference>
<dbReference type="InterPro" id="IPR012318">
    <property type="entry name" value="HTH_CRP"/>
</dbReference>
<accession>A0A229UQA8</accession>
<keyword evidence="1" id="KW-0805">Transcription regulation</keyword>
<dbReference type="SUPFAM" id="SSF51206">
    <property type="entry name" value="cAMP-binding domain-like"/>
    <property type="match status" value="1"/>
</dbReference>
<dbReference type="RefSeq" id="WP_094015603.1">
    <property type="nucleotide sequence ID" value="NZ_NMQW01000020.1"/>
</dbReference>
<dbReference type="PANTHER" id="PTHR24567">
    <property type="entry name" value="CRP FAMILY TRANSCRIPTIONAL REGULATORY PROTEIN"/>
    <property type="match status" value="1"/>
</dbReference>
<evidence type="ECO:0000256" key="3">
    <source>
        <dbReference type="ARBA" id="ARBA00023159"/>
    </source>
</evidence>
<dbReference type="PANTHER" id="PTHR24567:SF74">
    <property type="entry name" value="HTH-TYPE TRANSCRIPTIONAL REGULATOR ARCR"/>
    <property type="match status" value="1"/>
</dbReference>
<dbReference type="InterPro" id="IPR036390">
    <property type="entry name" value="WH_DNA-bd_sf"/>
</dbReference>
<dbReference type="Gene3D" id="1.10.10.10">
    <property type="entry name" value="Winged helix-like DNA-binding domain superfamily/Winged helix DNA-binding domain"/>
    <property type="match status" value="1"/>
</dbReference>
<name>A0A229UQA8_9BACL</name>
<reference evidence="6 7" key="1">
    <citation type="submission" date="2017-07" db="EMBL/GenBank/DDBJ databases">
        <title>Genome sequencing and assembly of Paenibacillus rigui.</title>
        <authorList>
            <person name="Mayilraj S."/>
        </authorList>
    </citation>
    <scope>NUCLEOTIDE SEQUENCE [LARGE SCALE GENOMIC DNA]</scope>
    <source>
        <strain evidence="6 7">JCM 16352</strain>
    </source>
</reference>
<dbReference type="InterPro" id="IPR014710">
    <property type="entry name" value="RmlC-like_jellyroll"/>
</dbReference>
<dbReference type="Gene3D" id="2.60.120.10">
    <property type="entry name" value="Jelly Rolls"/>
    <property type="match status" value="1"/>
</dbReference>
<evidence type="ECO:0000259" key="5">
    <source>
        <dbReference type="PROSITE" id="PS51063"/>
    </source>
</evidence>
<evidence type="ECO:0000313" key="7">
    <source>
        <dbReference type="Proteomes" id="UP000215509"/>
    </source>
</evidence>
<comment type="caution">
    <text evidence="6">The sequence shown here is derived from an EMBL/GenBank/DDBJ whole genome shotgun (WGS) entry which is preliminary data.</text>
</comment>
<dbReference type="InterPro" id="IPR036388">
    <property type="entry name" value="WH-like_DNA-bd_sf"/>
</dbReference>
<evidence type="ECO:0000256" key="4">
    <source>
        <dbReference type="ARBA" id="ARBA00023163"/>
    </source>
</evidence>
<keyword evidence="4" id="KW-0804">Transcription</keyword>
<gene>
    <name evidence="6" type="ORF">CF651_14600</name>
</gene>
<sequence length="222" mass="24994">MRSQQIEHIVSKFPSLSSISREDWEGNGIAVLSLPPNEVLHEGHLLEHAALILDGTVRVYKVSGTGREVTLYRISGGECCPLMISSILGETEYEASACIEVPSSVLILPIAVFRDWIDKDKSFRQYIFKVFARRLLVMSNLLDSIHFKSIRARIAEYLLVQTAVHHNSVVITHEQLAVELGSAREVISRTLKSLEQEGWIRLSRGQITVIHKDPLLLITQNE</sequence>
<dbReference type="GO" id="GO:0003677">
    <property type="term" value="F:DNA binding"/>
    <property type="evidence" value="ECO:0007669"/>
    <property type="project" value="UniProtKB-KW"/>
</dbReference>
<dbReference type="OrthoDB" id="9776746at2"/>
<dbReference type="Pfam" id="PF00027">
    <property type="entry name" value="cNMP_binding"/>
    <property type="match status" value="1"/>
</dbReference>
<dbReference type="EMBL" id="NMQW01000020">
    <property type="protein sequence ID" value="OXM85612.1"/>
    <property type="molecule type" value="Genomic_DNA"/>
</dbReference>
<evidence type="ECO:0000313" key="6">
    <source>
        <dbReference type="EMBL" id="OXM85612.1"/>
    </source>
</evidence>
<keyword evidence="7" id="KW-1185">Reference proteome</keyword>
<dbReference type="GO" id="GO:0003700">
    <property type="term" value="F:DNA-binding transcription factor activity"/>
    <property type="evidence" value="ECO:0007669"/>
    <property type="project" value="TreeGrafter"/>
</dbReference>
<evidence type="ECO:0000256" key="1">
    <source>
        <dbReference type="ARBA" id="ARBA00023015"/>
    </source>
</evidence>
<keyword evidence="3" id="KW-0010">Activator</keyword>
<dbReference type="InterPro" id="IPR050397">
    <property type="entry name" value="Env_Response_Regulators"/>
</dbReference>
<organism evidence="6 7">
    <name type="scientific">Paenibacillus rigui</name>
    <dbReference type="NCBI Taxonomy" id="554312"/>
    <lineage>
        <taxon>Bacteria</taxon>
        <taxon>Bacillati</taxon>
        <taxon>Bacillota</taxon>
        <taxon>Bacilli</taxon>
        <taxon>Bacillales</taxon>
        <taxon>Paenibacillaceae</taxon>
        <taxon>Paenibacillus</taxon>
    </lineage>
</organism>
<dbReference type="InterPro" id="IPR000595">
    <property type="entry name" value="cNMP-bd_dom"/>
</dbReference>
<dbReference type="InterPro" id="IPR018490">
    <property type="entry name" value="cNMP-bd_dom_sf"/>
</dbReference>
<proteinExistence type="predicted"/>
<dbReference type="PROSITE" id="PS51063">
    <property type="entry name" value="HTH_CRP_2"/>
    <property type="match status" value="1"/>
</dbReference>
<dbReference type="Pfam" id="PF13545">
    <property type="entry name" value="HTH_Crp_2"/>
    <property type="match status" value="1"/>
</dbReference>
<evidence type="ECO:0000256" key="2">
    <source>
        <dbReference type="ARBA" id="ARBA00023125"/>
    </source>
</evidence>
<dbReference type="GO" id="GO:0005829">
    <property type="term" value="C:cytosol"/>
    <property type="evidence" value="ECO:0007669"/>
    <property type="project" value="TreeGrafter"/>
</dbReference>
<protein>
    <submittedName>
        <fullName evidence="6">cAMP-binding protein</fullName>
    </submittedName>
</protein>